<reference evidence="2 3" key="1">
    <citation type="submission" date="2014-12" db="EMBL/GenBank/DDBJ databases">
        <title>Draft genome sequences of 29 type strains of Enterococci.</title>
        <authorList>
            <person name="Zhong Z."/>
            <person name="Sun Z."/>
            <person name="Liu W."/>
            <person name="Zhang W."/>
            <person name="Zhang H."/>
        </authorList>
    </citation>
    <scope>NUCLEOTIDE SEQUENCE [LARGE SCALE GENOMIC DNA]</scope>
    <source>
        <strain evidence="2 3">DSM 22802</strain>
    </source>
</reference>
<comment type="caution">
    <text evidence="2">The sequence shown here is derived from an EMBL/GenBank/DDBJ whole genome shotgun (WGS) entry which is preliminary data.</text>
</comment>
<dbReference type="SUPFAM" id="SSF56037">
    <property type="entry name" value="PheT/TilS domain"/>
    <property type="match status" value="1"/>
</dbReference>
<proteinExistence type="predicted"/>
<dbReference type="Proteomes" id="UP000183700">
    <property type="component" value="Unassembled WGS sequence"/>
</dbReference>
<protein>
    <recommendedName>
        <fullName evidence="1">B3/B4 tRNA-binding domain-containing protein</fullName>
    </recommendedName>
</protein>
<evidence type="ECO:0000259" key="1">
    <source>
        <dbReference type="SMART" id="SM00873"/>
    </source>
</evidence>
<feature type="domain" description="B3/B4 tRNA-binding" evidence="1">
    <location>
        <begin position="61"/>
        <end position="213"/>
    </location>
</feature>
<evidence type="ECO:0000313" key="2">
    <source>
        <dbReference type="EMBL" id="OJG37122.1"/>
    </source>
</evidence>
<dbReference type="RefSeq" id="WP_071860631.1">
    <property type="nucleotide sequence ID" value="NZ_JBHLVS010000004.1"/>
</dbReference>
<dbReference type="InterPro" id="IPR005146">
    <property type="entry name" value="B3/B4_tRNA-bd"/>
</dbReference>
<organism evidence="2 3">
    <name type="scientific">Enterococcus devriesei</name>
    <dbReference type="NCBI Taxonomy" id="319970"/>
    <lineage>
        <taxon>Bacteria</taxon>
        <taxon>Bacillati</taxon>
        <taxon>Bacillota</taxon>
        <taxon>Bacilli</taxon>
        <taxon>Lactobacillales</taxon>
        <taxon>Enterococcaceae</taxon>
        <taxon>Enterococcus</taxon>
    </lineage>
</organism>
<dbReference type="Pfam" id="PF03483">
    <property type="entry name" value="B3_4"/>
    <property type="match status" value="1"/>
</dbReference>
<dbReference type="OrthoDB" id="9789812at2"/>
<dbReference type="PANTHER" id="PTHR39209:SF2">
    <property type="entry name" value="CYTOPLASMIC PROTEIN"/>
    <property type="match status" value="1"/>
</dbReference>
<dbReference type="GO" id="GO:0004826">
    <property type="term" value="F:phenylalanine-tRNA ligase activity"/>
    <property type="evidence" value="ECO:0007669"/>
    <property type="project" value="InterPro"/>
</dbReference>
<sequence>MKITVDPKLKQLGISLACTVIEFTNQDYQAAIWQELLNPLIEKIEVEDTLEMIKDDPRIVATKKAYRTLGKDPARFRPSSDSLWRRVVQQKGLYQINDLVDLNNYFSLNWKLPFGSYDLSKVDEPIQLTVGKAGERYSGIGNKSVNIENLVVLEDSAGPFGSPTSDATRGMIGEETTHALIVGYQFADDTGVDQATVKKVLEAYLQDCRVVAQAII</sequence>
<keyword evidence="3" id="KW-1185">Reference proteome</keyword>
<dbReference type="PANTHER" id="PTHR39209">
    <property type="match status" value="1"/>
</dbReference>
<name>A0A1L8SYX9_9ENTE</name>
<dbReference type="GO" id="GO:0003723">
    <property type="term" value="F:RNA binding"/>
    <property type="evidence" value="ECO:0007669"/>
    <property type="project" value="InterPro"/>
</dbReference>
<dbReference type="AlphaFoldDB" id="A0A1L8SYX9"/>
<dbReference type="InterPro" id="IPR020825">
    <property type="entry name" value="Phe-tRNA_synthase-like_B3/B4"/>
</dbReference>
<dbReference type="EMBL" id="JXKM01000001">
    <property type="protein sequence ID" value="OJG37122.1"/>
    <property type="molecule type" value="Genomic_DNA"/>
</dbReference>
<gene>
    <name evidence="2" type="ORF">RV00_GL000079</name>
</gene>
<accession>A0A1L8SYX9</accession>
<dbReference type="SMART" id="SM00873">
    <property type="entry name" value="B3_4"/>
    <property type="match status" value="1"/>
</dbReference>
<evidence type="ECO:0000313" key="3">
    <source>
        <dbReference type="Proteomes" id="UP000183700"/>
    </source>
</evidence>
<dbReference type="Gene3D" id="3.50.40.10">
    <property type="entry name" value="Phenylalanyl-trna Synthetase, Chain B, domain 3"/>
    <property type="match status" value="1"/>
</dbReference>